<dbReference type="AlphaFoldDB" id="A0A6C0HUJ0"/>
<protein>
    <submittedName>
        <fullName evidence="1">Uncharacterized protein</fullName>
    </submittedName>
</protein>
<proteinExistence type="predicted"/>
<reference evidence="1" key="1">
    <citation type="journal article" date="2020" name="Nature">
        <title>Giant virus diversity and host interactions through global metagenomics.</title>
        <authorList>
            <person name="Schulz F."/>
            <person name="Roux S."/>
            <person name="Paez-Espino D."/>
            <person name="Jungbluth S."/>
            <person name="Walsh D.A."/>
            <person name="Denef V.J."/>
            <person name="McMahon K.D."/>
            <person name="Konstantinidis K.T."/>
            <person name="Eloe-Fadrosh E.A."/>
            <person name="Kyrpides N.C."/>
            <person name="Woyke T."/>
        </authorList>
    </citation>
    <scope>NUCLEOTIDE SEQUENCE</scope>
    <source>
        <strain evidence="1">GVMAG-M-3300023184-177</strain>
    </source>
</reference>
<evidence type="ECO:0000313" key="1">
    <source>
        <dbReference type="EMBL" id="QHT84408.1"/>
    </source>
</evidence>
<accession>A0A6C0HUJ0</accession>
<dbReference type="EMBL" id="MN740017">
    <property type="protein sequence ID" value="QHT84408.1"/>
    <property type="molecule type" value="Genomic_DNA"/>
</dbReference>
<organism evidence="1">
    <name type="scientific">viral metagenome</name>
    <dbReference type="NCBI Taxonomy" id="1070528"/>
    <lineage>
        <taxon>unclassified sequences</taxon>
        <taxon>metagenomes</taxon>
        <taxon>organismal metagenomes</taxon>
    </lineage>
</organism>
<sequence>MIIFYFLIIIIFIMLLMPQDNQESFIVSKFKNMMSKSEYLSKYLILN</sequence>
<name>A0A6C0HUJ0_9ZZZZ</name>